<name>A0A252CFD2_9LACT</name>
<reference evidence="1 2" key="1">
    <citation type="submission" date="2017-02" db="EMBL/GenBank/DDBJ databases">
        <authorList>
            <person name="Peterson S.W."/>
        </authorList>
    </citation>
    <scope>NUCLEOTIDE SEQUENCE [LARGE SCALE GENOMIC DNA]</scope>
    <source>
        <strain evidence="1">159469</strain>
    </source>
</reference>
<dbReference type="EMBL" id="MUIZ01000001">
    <property type="protein sequence ID" value="OUK05261.1"/>
    <property type="molecule type" value="Genomic_DNA"/>
</dbReference>
<protein>
    <submittedName>
        <fullName evidence="1">Uncharacterized protein</fullName>
    </submittedName>
</protein>
<dbReference type="AlphaFoldDB" id="A0A252CFD2"/>
<proteinExistence type="predicted"/>
<comment type="caution">
    <text evidence="1">The sequence shown here is derived from an EMBL/GenBank/DDBJ whole genome shotgun (WGS) entry which is preliminary data.</text>
</comment>
<evidence type="ECO:0000313" key="1">
    <source>
        <dbReference type="EMBL" id="OUK05261.1"/>
    </source>
</evidence>
<accession>A0A252CFD2</accession>
<evidence type="ECO:0000313" key="2">
    <source>
        <dbReference type="Proteomes" id="UP000194606"/>
    </source>
</evidence>
<dbReference type="Proteomes" id="UP000194606">
    <property type="component" value="Unassembled WGS sequence"/>
</dbReference>
<sequence length="106" mass="12196">MSNTDDDIIKIVNKAIMEISKRATSMNILALSELLAHVNGNKTLTLDEFIRYTSASPKVIRKYIKSGFIVPIVYPDYESTHEIFFDREDGDKLIEKFKRKGFIPKL</sequence>
<dbReference type="RefSeq" id="WP_086582046.1">
    <property type="nucleotide sequence ID" value="NZ_CP127854.1"/>
</dbReference>
<gene>
    <name evidence="1" type="ORF">BZZ03_00655</name>
</gene>
<organism evidence="1 2">
    <name type="scientific">Lactococcus petauri</name>
    <dbReference type="NCBI Taxonomy" id="1940789"/>
    <lineage>
        <taxon>Bacteria</taxon>
        <taxon>Bacillati</taxon>
        <taxon>Bacillota</taxon>
        <taxon>Bacilli</taxon>
        <taxon>Lactobacillales</taxon>
        <taxon>Streptococcaceae</taxon>
        <taxon>Lactococcus</taxon>
    </lineage>
</organism>